<accession>A0A6A4RWR4</accession>
<feature type="region of interest" description="Disordered" evidence="1">
    <location>
        <begin position="45"/>
        <end position="73"/>
    </location>
</feature>
<organism evidence="2 3">
    <name type="scientific">Scophthalmus maximus</name>
    <name type="common">Turbot</name>
    <name type="synonym">Psetta maxima</name>
    <dbReference type="NCBI Taxonomy" id="52904"/>
    <lineage>
        <taxon>Eukaryota</taxon>
        <taxon>Metazoa</taxon>
        <taxon>Chordata</taxon>
        <taxon>Craniata</taxon>
        <taxon>Vertebrata</taxon>
        <taxon>Euteleostomi</taxon>
        <taxon>Actinopterygii</taxon>
        <taxon>Neopterygii</taxon>
        <taxon>Teleostei</taxon>
        <taxon>Neoteleostei</taxon>
        <taxon>Acanthomorphata</taxon>
        <taxon>Carangaria</taxon>
        <taxon>Pleuronectiformes</taxon>
        <taxon>Pleuronectoidei</taxon>
        <taxon>Scophthalmidae</taxon>
        <taxon>Scophthalmus</taxon>
    </lineage>
</organism>
<proteinExistence type="predicted"/>
<dbReference type="EMBL" id="VEVO01000021">
    <property type="protein sequence ID" value="KAF0024615.1"/>
    <property type="molecule type" value="Genomic_DNA"/>
</dbReference>
<evidence type="ECO:0000313" key="2">
    <source>
        <dbReference type="EMBL" id="KAF0024615.1"/>
    </source>
</evidence>
<evidence type="ECO:0000313" key="3">
    <source>
        <dbReference type="Proteomes" id="UP000438429"/>
    </source>
</evidence>
<dbReference type="Proteomes" id="UP000438429">
    <property type="component" value="Unassembled WGS sequence"/>
</dbReference>
<gene>
    <name evidence="2" type="ORF">F2P81_023417</name>
</gene>
<protein>
    <submittedName>
        <fullName evidence="2">Uncharacterized protein</fullName>
    </submittedName>
</protein>
<name>A0A6A4RWR4_SCOMX</name>
<evidence type="ECO:0000256" key="1">
    <source>
        <dbReference type="SAM" id="MobiDB-lite"/>
    </source>
</evidence>
<sequence length="93" mass="10567">MDSTGKAVSRQAVNFPILGFRLSVCCKHSRSSCIVRLRADEMAARVKNEKGGEEEKREGDAGDESNNERFMTDIESRRRFYQPIINQIAPTEM</sequence>
<reference evidence="2 3" key="1">
    <citation type="submission" date="2019-06" db="EMBL/GenBank/DDBJ databases">
        <title>Draft genomes of female and male turbot (Scophthalmus maximus).</title>
        <authorList>
            <person name="Xu H."/>
            <person name="Xu X.-W."/>
            <person name="Shao C."/>
            <person name="Chen S."/>
        </authorList>
    </citation>
    <scope>NUCLEOTIDE SEQUENCE [LARGE SCALE GENOMIC DNA]</scope>
    <source>
        <strain evidence="2">Ysfricsl-2016a</strain>
        <tissue evidence="2">Blood</tissue>
    </source>
</reference>
<dbReference type="AlphaFoldDB" id="A0A6A4RWR4"/>
<comment type="caution">
    <text evidence="2">The sequence shown here is derived from an EMBL/GenBank/DDBJ whole genome shotgun (WGS) entry which is preliminary data.</text>
</comment>